<protein>
    <recommendedName>
        <fullName evidence="3">Oxidoreductase</fullName>
    </recommendedName>
</protein>
<evidence type="ECO:0008006" key="3">
    <source>
        <dbReference type="Google" id="ProtNLM"/>
    </source>
</evidence>
<keyword evidence="2" id="KW-1185">Reference proteome</keyword>
<dbReference type="Proteomes" id="UP000286806">
    <property type="component" value="Unassembled WGS sequence"/>
</dbReference>
<evidence type="ECO:0000313" key="2">
    <source>
        <dbReference type="Proteomes" id="UP000286806"/>
    </source>
</evidence>
<sequence length="57" mass="6429">MFKAILLDKTTTVHDTKLVDLDDAQLLEDNVLVRIEYSSINYKDGPAITSRAPMVLH</sequence>
<dbReference type="AlphaFoldDB" id="A0A401JAB1"/>
<dbReference type="EMBL" id="BGOW01000002">
    <property type="protein sequence ID" value="GBL44579.1"/>
    <property type="molecule type" value="Genomic_DNA"/>
</dbReference>
<evidence type="ECO:0000313" key="1">
    <source>
        <dbReference type="EMBL" id="GBL44579.1"/>
    </source>
</evidence>
<accession>A0A401JAB1</accession>
<dbReference type="Gene3D" id="3.90.180.10">
    <property type="entry name" value="Medium-chain alcohol dehydrogenases, catalytic domain"/>
    <property type="match status" value="1"/>
</dbReference>
<gene>
    <name evidence="1" type="ORF">SFMTTN_0379</name>
</gene>
<comment type="caution">
    <text evidence="1">The sequence shown here is derived from an EMBL/GenBank/DDBJ whole genome shotgun (WGS) entry which is preliminary data.</text>
</comment>
<proteinExistence type="predicted"/>
<organism evidence="1 2">
    <name type="scientific">Sulfuriferula multivorans</name>
    <dbReference type="NCBI Taxonomy" id="1559896"/>
    <lineage>
        <taxon>Bacteria</taxon>
        <taxon>Pseudomonadati</taxon>
        <taxon>Pseudomonadota</taxon>
        <taxon>Betaproteobacteria</taxon>
        <taxon>Nitrosomonadales</taxon>
        <taxon>Sulfuricellaceae</taxon>
        <taxon>Sulfuriferula</taxon>
    </lineage>
</organism>
<dbReference type="RefSeq" id="WP_189836254.1">
    <property type="nucleotide sequence ID" value="NZ_BGOW01000002.1"/>
</dbReference>
<name>A0A401JAB1_9PROT</name>
<dbReference type="InterPro" id="IPR011032">
    <property type="entry name" value="GroES-like_sf"/>
</dbReference>
<dbReference type="SUPFAM" id="SSF50129">
    <property type="entry name" value="GroES-like"/>
    <property type="match status" value="1"/>
</dbReference>
<reference evidence="1 2" key="1">
    <citation type="journal article" date="2019" name="Front. Microbiol.">
        <title>Genomes of Neutrophilic Sulfur-Oxidizing Chemolithoautotrophs Representing 9 Proteobacterial Species From 8 Genera.</title>
        <authorList>
            <person name="Watanabe T."/>
            <person name="Kojima H."/>
            <person name="Umezawa K."/>
            <person name="Hori C."/>
            <person name="Takasuka T.E."/>
            <person name="Kato Y."/>
            <person name="Fukui M."/>
        </authorList>
    </citation>
    <scope>NUCLEOTIDE SEQUENCE [LARGE SCALE GENOMIC DNA]</scope>
    <source>
        <strain evidence="1 2">TTN</strain>
    </source>
</reference>